<organism evidence="2 3">
    <name type="scientific">Vibrio cholerae</name>
    <dbReference type="NCBI Taxonomy" id="666"/>
    <lineage>
        <taxon>Bacteria</taxon>
        <taxon>Pseudomonadati</taxon>
        <taxon>Pseudomonadota</taxon>
        <taxon>Gammaproteobacteria</taxon>
        <taxon>Vibrionales</taxon>
        <taxon>Vibrionaceae</taxon>
        <taxon>Vibrio</taxon>
    </lineage>
</organism>
<sequence>MEKNKIIEFTKKSHINLIKTILLMKNLEAEMKNLEAEITDKSNNNEPIIIERINVLAEFKDWNIFNISKYDSEGISCQTQNKINTLIIDYLTKKNQLFKNDYTSNIITKVINTRPLEFELNWIDRLNKRQCYYIASVLYLSRKLMSPILELNHEQINISNLINFEHDVVNGKMPDYIPRYHISNHLNLKDPHSINILYDHILLNLIHMITYVQQMKELDVIEIIKESWIDTYNEQNYDWICKDNKEQINWIFDYLKKNRLSAWFLPNIDSESHLHKYHSCITVLDLWHPSQNIKDLDNKYKFIEKMKKSWSQQKCRLKNKNKKSFSFSMNGNVGLKIDRLCKINNINKSKLIEKLINNAYDEIVDN</sequence>
<evidence type="ECO:0000313" key="2">
    <source>
        <dbReference type="EMBL" id="KAA1253799.1"/>
    </source>
</evidence>
<accession>A0A5Q6PGN3</accession>
<dbReference type="Proteomes" id="UP000323225">
    <property type="component" value="Unassembled WGS sequence"/>
</dbReference>
<name>A0A5Q6PGN3_VIBCL</name>
<keyword evidence="1" id="KW-0175">Coiled coil</keyword>
<dbReference type="AlphaFoldDB" id="A0A5Q6PGN3"/>
<comment type="caution">
    <text evidence="2">The sequence shown here is derived from an EMBL/GenBank/DDBJ whole genome shotgun (WGS) entry which is preliminary data.</text>
</comment>
<evidence type="ECO:0000313" key="3">
    <source>
        <dbReference type="Proteomes" id="UP000323225"/>
    </source>
</evidence>
<evidence type="ECO:0000256" key="1">
    <source>
        <dbReference type="SAM" id="Coils"/>
    </source>
</evidence>
<protein>
    <submittedName>
        <fullName evidence="2">Uncharacterized protein</fullName>
    </submittedName>
</protein>
<gene>
    <name evidence="2" type="ORF">F0M16_16005</name>
</gene>
<feature type="coiled-coil region" evidence="1">
    <location>
        <begin position="17"/>
        <end position="44"/>
    </location>
</feature>
<proteinExistence type="predicted"/>
<dbReference type="EMBL" id="VUAA01000018">
    <property type="protein sequence ID" value="KAA1253799.1"/>
    <property type="molecule type" value="Genomic_DNA"/>
</dbReference>
<reference evidence="2 3" key="1">
    <citation type="submission" date="2019-09" db="EMBL/GenBank/DDBJ databases">
        <authorList>
            <person name="Kritzky A."/>
            <person name="Schelkanova E.Y."/>
            <person name="Alkhova Z.V."/>
            <person name="Smirnova N.I."/>
        </authorList>
    </citation>
    <scope>NUCLEOTIDE SEQUENCE [LARGE SCALE GENOMIC DNA]</scope>
    <source>
        <strain evidence="2 3">M1526</strain>
    </source>
</reference>
<dbReference type="RefSeq" id="WP_148521416.1">
    <property type="nucleotide sequence ID" value="NZ_JACYRP010000001.1"/>
</dbReference>